<dbReference type="Proteomes" id="UP000813461">
    <property type="component" value="Unassembled WGS sequence"/>
</dbReference>
<dbReference type="InterPro" id="IPR052953">
    <property type="entry name" value="Ser-rich/MCO-related"/>
</dbReference>
<feature type="compositionally biased region" description="Low complexity" evidence="1">
    <location>
        <begin position="161"/>
        <end position="176"/>
    </location>
</feature>
<dbReference type="SUPFAM" id="SSF49503">
    <property type="entry name" value="Cupredoxins"/>
    <property type="match status" value="1"/>
</dbReference>
<dbReference type="CDD" id="cd00920">
    <property type="entry name" value="Cupredoxin"/>
    <property type="match status" value="1"/>
</dbReference>
<evidence type="ECO:0000313" key="3">
    <source>
        <dbReference type="EMBL" id="KAH7076015.1"/>
    </source>
</evidence>
<feature type="region of interest" description="Disordered" evidence="1">
    <location>
        <begin position="152"/>
        <end position="178"/>
    </location>
</feature>
<dbReference type="OrthoDB" id="2331100at2759"/>
<proteinExistence type="predicted"/>
<accession>A0A8K0QYN7</accession>
<dbReference type="AlphaFoldDB" id="A0A8K0QYN7"/>
<evidence type="ECO:0000256" key="2">
    <source>
        <dbReference type="SAM" id="SignalP"/>
    </source>
</evidence>
<organism evidence="3 4">
    <name type="scientific">Paraphoma chrysanthemicola</name>
    <dbReference type="NCBI Taxonomy" id="798071"/>
    <lineage>
        <taxon>Eukaryota</taxon>
        <taxon>Fungi</taxon>
        <taxon>Dikarya</taxon>
        <taxon>Ascomycota</taxon>
        <taxon>Pezizomycotina</taxon>
        <taxon>Dothideomycetes</taxon>
        <taxon>Pleosporomycetidae</taxon>
        <taxon>Pleosporales</taxon>
        <taxon>Pleosporineae</taxon>
        <taxon>Phaeosphaeriaceae</taxon>
        <taxon>Paraphoma</taxon>
    </lineage>
</organism>
<evidence type="ECO:0000256" key="1">
    <source>
        <dbReference type="SAM" id="MobiDB-lite"/>
    </source>
</evidence>
<evidence type="ECO:0000313" key="4">
    <source>
        <dbReference type="Proteomes" id="UP000813461"/>
    </source>
</evidence>
<protein>
    <submittedName>
        <fullName evidence="3">Cupredoxin</fullName>
    </submittedName>
</protein>
<dbReference type="EMBL" id="JAGMVJ010000019">
    <property type="protein sequence ID" value="KAH7076015.1"/>
    <property type="molecule type" value="Genomic_DNA"/>
</dbReference>
<keyword evidence="4" id="KW-1185">Reference proteome</keyword>
<dbReference type="Gene3D" id="2.60.40.420">
    <property type="entry name" value="Cupredoxins - blue copper proteins"/>
    <property type="match status" value="1"/>
</dbReference>
<sequence>MLFSNIFAATALVGSAMAANHVIVVSNKTAGLTFKPDSLEAAQGDTVTFKFWPKNHSVAQSTFAQPCQPMNNGFWSGYVPTTSTESLSNWTFTYEVTNASAPVWFYCTQGRHCQGGMVGVINPPKTGERTLAAYKNASSLAANNVTPQSAAGFGGNLTENSTAASGSPTASGSGAPQSTGAASHLAGSAVFAGAASLFAYLLI</sequence>
<dbReference type="PANTHER" id="PTHR34883">
    <property type="entry name" value="SERINE-RICH PROTEIN, PUTATIVE-RELATED-RELATED"/>
    <property type="match status" value="1"/>
</dbReference>
<name>A0A8K0QYN7_9PLEO</name>
<keyword evidence="2" id="KW-0732">Signal</keyword>
<reference evidence="3" key="1">
    <citation type="journal article" date="2021" name="Nat. Commun.">
        <title>Genetic determinants of endophytism in the Arabidopsis root mycobiome.</title>
        <authorList>
            <person name="Mesny F."/>
            <person name="Miyauchi S."/>
            <person name="Thiergart T."/>
            <person name="Pickel B."/>
            <person name="Atanasova L."/>
            <person name="Karlsson M."/>
            <person name="Huettel B."/>
            <person name="Barry K.W."/>
            <person name="Haridas S."/>
            <person name="Chen C."/>
            <person name="Bauer D."/>
            <person name="Andreopoulos W."/>
            <person name="Pangilinan J."/>
            <person name="LaButti K."/>
            <person name="Riley R."/>
            <person name="Lipzen A."/>
            <person name="Clum A."/>
            <person name="Drula E."/>
            <person name="Henrissat B."/>
            <person name="Kohler A."/>
            <person name="Grigoriev I.V."/>
            <person name="Martin F.M."/>
            <person name="Hacquard S."/>
        </authorList>
    </citation>
    <scope>NUCLEOTIDE SEQUENCE</scope>
    <source>
        <strain evidence="3">MPI-SDFR-AT-0120</strain>
    </source>
</reference>
<feature type="chain" id="PRO_5035433802" evidence="2">
    <location>
        <begin position="19"/>
        <end position="203"/>
    </location>
</feature>
<dbReference type="PANTHER" id="PTHR34883:SF17">
    <property type="entry name" value="CUPREDOXIN"/>
    <property type="match status" value="1"/>
</dbReference>
<comment type="caution">
    <text evidence="3">The sequence shown here is derived from an EMBL/GenBank/DDBJ whole genome shotgun (WGS) entry which is preliminary data.</text>
</comment>
<dbReference type="InterPro" id="IPR008972">
    <property type="entry name" value="Cupredoxin"/>
</dbReference>
<gene>
    <name evidence="3" type="ORF">FB567DRAFT_563484</name>
</gene>
<feature type="signal peptide" evidence="2">
    <location>
        <begin position="1"/>
        <end position="18"/>
    </location>
</feature>